<dbReference type="STRING" id="93759.A0A1R3HTG4"/>
<dbReference type="EMBL" id="AWUE01019401">
    <property type="protein sequence ID" value="OMO73676.1"/>
    <property type="molecule type" value="Genomic_DNA"/>
</dbReference>
<keyword evidence="3" id="KW-1185">Reference proteome</keyword>
<reference evidence="3" key="1">
    <citation type="submission" date="2013-09" db="EMBL/GenBank/DDBJ databases">
        <title>Corchorus olitorius genome sequencing.</title>
        <authorList>
            <person name="Alam M."/>
            <person name="Haque M.S."/>
            <person name="Islam M.S."/>
            <person name="Emdad E.M."/>
            <person name="Islam M.M."/>
            <person name="Ahmed B."/>
            <person name="Halim A."/>
            <person name="Hossen Q.M.M."/>
            <person name="Hossain M.Z."/>
            <person name="Ahmed R."/>
            <person name="Khan M.M."/>
            <person name="Islam R."/>
            <person name="Rashid M.M."/>
            <person name="Khan S.A."/>
            <person name="Rahman M.S."/>
            <person name="Alam M."/>
            <person name="Yahiya A.S."/>
            <person name="Khan M.S."/>
            <person name="Azam M.S."/>
            <person name="Haque T."/>
            <person name="Lashkar M.Z.H."/>
            <person name="Akhand A.I."/>
            <person name="Morshed G."/>
            <person name="Roy S."/>
            <person name="Uddin K.S."/>
            <person name="Rabeya T."/>
            <person name="Hossain A.S."/>
            <person name="Chowdhury A."/>
            <person name="Snigdha A.R."/>
            <person name="Mortoza M.S."/>
            <person name="Matin S.A."/>
            <person name="Hoque S.M.E."/>
            <person name="Islam M.K."/>
            <person name="Roy D.K."/>
            <person name="Haider R."/>
            <person name="Moosa M.M."/>
            <person name="Elias S.M."/>
            <person name="Hasan A.M."/>
            <person name="Jahan S."/>
            <person name="Shafiuddin M."/>
            <person name="Mahmood N."/>
            <person name="Shommy N.S."/>
        </authorList>
    </citation>
    <scope>NUCLEOTIDE SEQUENCE [LARGE SCALE GENOMIC DNA]</scope>
    <source>
        <strain evidence="3">cv. O-4</strain>
    </source>
</reference>
<accession>A0A1R3HTG4</accession>
<protein>
    <recommendedName>
        <fullName evidence="1">F-box domain-containing protein</fullName>
    </recommendedName>
</protein>
<dbReference type="PANTHER" id="PTHR34223">
    <property type="entry name" value="OS11G0201299 PROTEIN"/>
    <property type="match status" value="1"/>
</dbReference>
<proteinExistence type="predicted"/>
<comment type="caution">
    <text evidence="2">The sequence shown here is derived from an EMBL/GenBank/DDBJ whole genome shotgun (WGS) entry which is preliminary data.</text>
</comment>
<dbReference type="SUPFAM" id="SSF81383">
    <property type="entry name" value="F-box domain"/>
    <property type="match status" value="1"/>
</dbReference>
<dbReference type="InterPro" id="IPR036047">
    <property type="entry name" value="F-box-like_dom_sf"/>
</dbReference>
<dbReference type="PANTHER" id="PTHR34223:SF83">
    <property type="entry name" value="F-BOX DOMAIN-CONTAINING PROTEIN"/>
    <property type="match status" value="1"/>
</dbReference>
<organism evidence="2 3">
    <name type="scientific">Corchorus olitorius</name>
    <dbReference type="NCBI Taxonomy" id="93759"/>
    <lineage>
        <taxon>Eukaryota</taxon>
        <taxon>Viridiplantae</taxon>
        <taxon>Streptophyta</taxon>
        <taxon>Embryophyta</taxon>
        <taxon>Tracheophyta</taxon>
        <taxon>Spermatophyta</taxon>
        <taxon>Magnoliopsida</taxon>
        <taxon>eudicotyledons</taxon>
        <taxon>Gunneridae</taxon>
        <taxon>Pentapetalae</taxon>
        <taxon>rosids</taxon>
        <taxon>malvids</taxon>
        <taxon>Malvales</taxon>
        <taxon>Malvaceae</taxon>
        <taxon>Grewioideae</taxon>
        <taxon>Apeibeae</taxon>
        <taxon>Corchorus</taxon>
    </lineage>
</organism>
<dbReference type="AlphaFoldDB" id="A0A1R3HTG4"/>
<sequence length="405" mass="47065">MEKNRIIEKKKVIENDGTKLHPRKRKLASEWVPKQSSHHNVNLELDPKDYISRLPNCILYHIISKLPLEFAVQTSCLSTLWKDVWQKALLVMVEDPSIEDIDITLTNFVEQLPEFNRPTQNRGFKFNFGRGRFLLVAIASNNRLVFDFSSAEEQELARPFDLLLPLNYKRPSRELIEVKSLHLKSVSPLACKAVSSLLSKKKLPFLKSLTIEKCKGLQSLEIKTNEEAAYGLLTLIVLDCPKLELITLLKKRDNFKSFRYRGRSVIYHGAHPEDLMLDFRQGLGYKYKQGKDIDDHLVSFLDTIQQCRSLTICGWFFQIDPSCYKLTKTWKLISRDSTSRQILKHLKLVKLEGFPNEKVEIMLVRRLIPLFDETPTIIAKSLDGTRLRQLEVSYRFEELEESIQT</sequence>
<dbReference type="InterPro" id="IPR001810">
    <property type="entry name" value="F-box_dom"/>
</dbReference>
<dbReference type="Pfam" id="PF00646">
    <property type="entry name" value="F-box"/>
    <property type="match status" value="1"/>
</dbReference>
<name>A0A1R3HTG4_9ROSI</name>
<evidence type="ECO:0000259" key="1">
    <source>
        <dbReference type="Pfam" id="PF00646"/>
    </source>
</evidence>
<gene>
    <name evidence="2" type="ORF">COLO4_26933</name>
</gene>
<evidence type="ECO:0000313" key="3">
    <source>
        <dbReference type="Proteomes" id="UP000187203"/>
    </source>
</evidence>
<feature type="domain" description="F-box" evidence="1">
    <location>
        <begin position="51"/>
        <end position="87"/>
    </location>
</feature>
<evidence type="ECO:0000313" key="2">
    <source>
        <dbReference type="EMBL" id="OMO73676.1"/>
    </source>
</evidence>
<dbReference type="InterPro" id="IPR053197">
    <property type="entry name" value="F-box_SCFL_complex_component"/>
</dbReference>
<dbReference type="Proteomes" id="UP000187203">
    <property type="component" value="Unassembled WGS sequence"/>
</dbReference>